<dbReference type="HOGENOM" id="CLU_1199026_0_0_5"/>
<dbReference type="EMBL" id="CP000301">
    <property type="protein sequence ID" value="ABD85708.1"/>
    <property type="molecule type" value="Genomic_DNA"/>
</dbReference>
<dbReference type="SUPFAM" id="SSF56784">
    <property type="entry name" value="HAD-like"/>
    <property type="match status" value="1"/>
</dbReference>
<proteinExistence type="predicted"/>
<dbReference type="RefSeq" id="WP_011470616.1">
    <property type="nucleotide sequence ID" value="NC_007925.1"/>
</dbReference>
<organism evidence="1">
    <name type="scientific">Rhodopseudomonas palustris (strain BisB18)</name>
    <dbReference type="NCBI Taxonomy" id="316056"/>
    <lineage>
        <taxon>Bacteria</taxon>
        <taxon>Pseudomonadati</taxon>
        <taxon>Pseudomonadota</taxon>
        <taxon>Alphaproteobacteria</taxon>
        <taxon>Hyphomicrobiales</taxon>
        <taxon>Nitrobacteraceae</taxon>
        <taxon>Rhodopseudomonas</taxon>
    </lineage>
</organism>
<sequence>MRIKASPASPSHRPDAVLFDIGMTIIFPDGRVLAREFNRLSQGWIVNPRDAARALAASAEMHHFGFSDSVEAVGAAMATHLNVHRDLGVAAWRAAIDAGDLYSEIDPFSKIVLQELRRKGIKTAAVSNASNDLKEELASYDLLCLFDVAIGSNDGYAEKPHRAMFDAAVDAIGVDPASAWHVGDGLINDVLGSARAGIGHQILVDRYGVYTAPPCEVVESMEALNCMIAQL</sequence>
<dbReference type="InterPro" id="IPR006439">
    <property type="entry name" value="HAD-SF_hydro_IA"/>
</dbReference>
<keyword evidence="1" id="KW-0378">Hydrolase</keyword>
<dbReference type="STRING" id="316056.RPC_0133"/>
<dbReference type="OrthoDB" id="9807742at2"/>
<dbReference type="KEGG" id="rpc:RPC_0133"/>
<name>Q21D28_RHOPB</name>
<gene>
    <name evidence="1" type="ordered locus">RPC_0133</name>
</gene>
<evidence type="ECO:0000313" key="1">
    <source>
        <dbReference type="EMBL" id="ABD85708.1"/>
    </source>
</evidence>
<reference evidence="1" key="1">
    <citation type="submission" date="2006-03" db="EMBL/GenBank/DDBJ databases">
        <title>Complete sequence of Rhodopseudomonas palustris BisB18.</title>
        <authorList>
            <consortium name="US DOE Joint Genome Institute"/>
            <person name="Copeland A."/>
            <person name="Lucas S."/>
            <person name="Lapidus A."/>
            <person name="Barry K."/>
            <person name="Detter J.C."/>
            <person name="Glavina del Rio T."/>
            <person name="Hammon N."/>
            <person name="Israni S."/>
            <person name="Dalin E."/>
            <person name="Tice H."/>
            <person name="Pitluck S."/>
            <person name="Chain P."/>
            <person name="Malfatti S."/>
            <person name="Shin M."/>
            <person name="Vergez L."/>
            <person name="Schmutz J."/>
            <person name="Larimer F."/>
            <person name="Land M."/>
            <person name="Hauser L."/>
            <person name="Pelletier D.A."/>
            <person name="Kyrpides N."/>
            <person name="Anderson I."/>
            <person name="Oda Y."/>
            <person name="Harwood C.S."/>
            <person name="Richardson P."/>
        </authorList>
    </citation>
    <scope>NUCLEOTIDE SEQUENCE [LARGE SCALE GENOMIC DNA]</scope>
    <source>
        <strain evidence="1">BisB18</strain>
    </source>
</reference>
<dbReference type="Pfam" id="PF00702">
    <property type="entry name" value="Hydrolase"/>
    <property type="match status" value="1"/>
</dbReference>
<dbReference type="eggNOG" id="COG1011">
    <property type="taxonomic scope" value="Bacteria"/>
</dbReference>
<dbReference type="PANTHER" id="PTHR46649:SF4">
    <property type="entry name" value="HALOACID DEHALOGENASE-LIKE HYDROLASE (HAD) SUPERFAMILY PROTEIN"/>
    <property type="match status" value="1"/>
</dbReference>
<dbReference type="PANTHER" id="PTHR46649">
    <property type="match status" value="1"/>
</dbReference>
<dbReference type="AlphaFoldDB" id="Q21D28"/>
<dbReference type="GO" id="GO:0016787">
    <property type="term" value="F:hydrolase activity"/>
    <property type="evidence" value="ECO:0007669"/>
    <property type="project" value="UniProtKB-KW"/>
</dbReference>
<dbReference type="Gene3D" id="3.40.50.1000">
    <property type="entry name" value="HAD superfamily/HAD-like"/>
    <property type="match status" value="1"/>
</dbReference>
<dbReference type="SFLD" id="SFLDS00003">
    <property type="entry name" value="Haloacid_Dehalogenase"/>
    <property type="match status" value="1"/>
</dbReference>
<accession>Q21D28</accession>
<dbReference type="InterPro" id="IPR036412">
    <property type="entry name" value="HAD-like_sf"/>
</dbReference>
<dbReference type="InterPro" id="IPR023214">
    <property type="entry name" value="HAD_sf"/>
</dbReference>
<dbReference type="SFLD" id="SFLDG01129">
    <property type="entry name" value="C1.5:_HAD__Beta-PGM__Phosphata"/>
    <property type="match status" value="1"/>
</dbReference>
<protein>
    <submittedName>
        <fullName evidence="1">HAD-superfamily hydrolase, subfamily IA, variant 1</fullName>
    </submittedName>
</protein>
<dbReference type="NCBIfam" id="TIGR01549">
    <property type="entry name" value="HAD-SF-IA-v1"/>
    <property type="match status" value="1"/>
</dbReference>